<dbReference type="Pfam" id="PF13302">
    <property type="entry name" value="Acetyltransf_3"/>
    <property type="match status" value="1"/>
</dbReference>
<dbReference type="EMBL" id="QUBR01000001">
    <property type="protein sequence ID" value="REK72235.1"/>
    <property type="molecule type" value="Genomic_DNA"/>
</dbReference>
<sequence length="181" mass="20486">MTWHDRVVPSVKTPRLTLRPFTLDDTDALFDLMSRPEVARWSGRGVPMVDRQEAVERIERMPVRRGDHPAADVFAVVPHDVEAPVGMAVLVPVPSSEGFDRDDHEIGWHLHPDVWGRGYATEAAKALVERAFTAGIPELYAVTNPDNVRSQAVCARLGMTDLGLRHDWYDRELRAFRLDRP</sequence>
<dbReference type="SUPFAM" id="SSF55729">
    <property type="entry name" value="Acyl-CoA N-acyltransferases (Nat)"/>
    <property type="match status" value="1"/>
</dbReference>
<dbReference type="InterPro" id="IPR051531">
    <property type="entry name" value="N-acetyltransferase"/>
</dbReference>
<dbReference type="Proteomes" id="UP000265581">
    <property type="component" value="Unassembled WGS sequence"/>
</dbReference>
<dbReference type="InterPro" id="IPR016181">
    <property type="entry name" value="Acyl_CoA_acyltransferase"/>
</dbReference>
<organism evidence="2 3">
    <name type="scientific">Aeromicrobium endophyticum</name>
    <dbReference type="NCBI Taxonomy" id="2292704"/>
    <lineage>
        <taxon>Bacteria</taxon>
        <taxon>Bacillati</taxon>
        <taxon>Actinomycetota</taxon>
        <taxon>Actinomycetes</taxon>
        <taxon>Propionibacteriales</taxon>
        <taxon>Nocardioidaceae</taxon>
        <taxon>Aeromicrobium</taxon>
    </lineage>
</organism>
<dbReference type="PANTHER" id="PTHR43792">
    <property type="entry name" value="GNAT FAMILY, PUTATIVE (AFU_ORTHOLOGUE AFUA_3G00765)-RELATED-RELATED"/>
    <property type="match status" value="1"/>
</dbReference>
<dbReference type="PANTHER" id="PTHR43792:SF1">
    <property type="entry name" value="N-ACETYLTRANSFERASE DOMAIN-CONTAINING PROTEIN"/>
    <property type="match status" value="1"/>
</dbReference>
<dbReference type="Gene3D" id="3.40.630.30">
    <property type="match status" value="1"/>
</dbReference>
<feature type="domain" description="N-acetyltransferase" evidence="1">
    <location>
        <begin position="16"/>
        <end position="181"/>
    </location>
</feature>
<dbReference type="PROSITE" id="PS51186">
    <property type="entry name" value="GNAT"/>
    <property type="match status" value="1"/>
</dbReference>
<accession>A0A371P8L2</accession>
<comment type="caution">
    <text evidence="2">The sequence shown here is derived from an EMBL/GenBank/DDBJ whole genome shotgun (WGS) entry which is preliminary data.</text>
</comment>
<gene>
    <name evidence="2" type="ORF">DX116_00895</name>
</gene>
<name>A0A371P8L2_9ACTN</name>
<proteinExistence type="predicted"/>
<evidence type="ECO:0000259" key="1">
    <source>
        <dbReference type="PROSITE" id="PS51186"/>
    </source>
</evidence>
<dbReference type="GO" id="GO:0016747">
    <property type="term" value="F:acyltransferase activity, transferring groups other than amino-acyl groups"/>
    <property type="evidence" value="ECO:0007669"/>
    <property type="project" value="InterPro"/>
</dbReference>
<reference evidence="2 3" key="1">
    <citation type="submission" date="2018-08" db="EMBL/GenBank/DDBJ databases">
        <title>Aeromicrobium sp. M2KJ-4, whole genome shotgun sequence.</title>
        <authorList>
            <person name="Tuo L."/>
        </authorList>
    </citation>
    <scope>NUCLEOTIDE SEQUENCE [LARGE SCALE GENOMIC DNA]</scope>
    <source>
        <strain evidence="2 3">M2KJ-4</strain>
    </source>
</reference>
<dbReference type="InterPro" id="IPR000182">
    <property type="entry name" value="GNAT_dom"/>
</dbReference>
<dbReference type="OrthoDB" id="3533156at2"/>
<evidence type="ECO:0000313" key="2">
    <source>
        <dbReference type="EMBL" id="REK72235.1"/>
    </source>
</evidence>
<evidence type="ECO:0000313" key="3">
    <source>
        <dbReference type="Proteomes" id="UP000265581"/>
    </source>
</evidence>
<dbReference type="AlphaFoldDB" id="A0A371P8L2"/>
<dbReference type="CDD" id="cd04301">
    <property type="entry name" value="NAT_SF"/>
    <property type="match status" value="1"/>
</dbReference>
<keyword evidence="2" id="KW-0808">Transferase</keyword>
<protein>
    <submittedName>
        <fullName evidence="2">N-acetyltransferase</fullName>
    </submittedName>
</protein>
<keyword evidence="3" id="KW-1185">Reference proteome</keyword>